<evidence type="ECO:0000256" key="2">
    <source>
        <dbReference type="ARBA" id="ARBA00022741"/>
    </source>
</evidence>
<dbReference type="PANTHER" id="PTHR15440:SF0">
    <property type="entry name" value="PROTEIN XRP2"/>
    <property type="match status" value="1"/>
</dbReference>
<name>A0A5S6QVB7_TRIMR</name>
<dbReference type="GO" id="GO:0000166">
    <property type="term" value="F:nucleotide binding"/>
    <property type="evidence" value="ECO:0007669"/>
    <property type="project" value="UniProtKB-KW"/>
</dbReference>
<evidence type="ECO:0000259" key="3">
    <source>
        <dbReference type="PROSITE" id="PS51329"/>
    </source>
</evidence>
<proteinExistence type="inferred from homology"/>
<feature type="domain" description="C-CAP/cofactor C-like" evidence="3">
    <location>
        <begin position="38"/>
        <end position="184"/>
    </location>
</feature>
<dbReference type="InterPro" id="IPR017901">
    <property type="entry name" value="C-CAP_CF_C-like"/>
</dbReference>
<dbReference type="GO" id="GO:0005929">
    <property type="term" value="C:cilium"/>
    <property type="evidence" value="ECO:0007669"/>
    <property type="project" value="TreeGrafter"/>
</dbReference>
<dbReference type="InterPro" id="IPR016098">
    <property type="entry name" value="CAP/MinC_C"/>
</dbReference>
<dbReference type="Gene3D" id="2.160.20.70">
    <property type="match status" value="1"/>
</dbReference>
<dbReference type="InterPro" id="IPR006599">
    <property type="entry name" value="CARP_motif"/>
</dbReference>
<dbReference type="GO" id="GO:1990075">
    <property type="term" value="C:periciliary membrane compartment"/>
    <property type="evidence" value="ECO:0007669"/>
    <property type="project" value="TreeGrafter"/>
</dbReference>
<keyword evidence="4" id="KW-1185">Reference proteome</keyword>
<dbReference type="AlphaFoldDB" id="A0A5S6QVB7"/>
<dbReference type="Pfam" id="PF07986">
    <property type="entry name" value="TBCC"/>
    <property type="match status" value="1"/>
</dbReference>
<sequence length="354" mass="38550">MGLCLCKCIDAWRVPERLYAVSAPMEPVGKVYSWDRRPLGTIEQCSCNGLVDSTKLLTPDSMTGQQFTIENCQGCSIVLLDRTASVIIDDCKNCQIVLGPCSGSVFIRGSVNCCLWVLCQQFRVRDCRNLQVSLFCQSEPSLESSTCVDFTCLQISYCQLDAQIGAAGLKTLNNFWAHAHDFSADETPIGGGGVNFFCSQEVRAPVLDGLEAQQLEQCKLSFDPLDSLIPLTAPWSKRLPRPSQVSFLSILLTNDAAANLAKSISLSKALASSCIDVLGTAELSTTLGGSLFADRTKTSDLLTKIPLAVFVIPDAKSKHAKEVVQSLDIAGQWSVTNGEHCWRILDELYGTYNL</sequence>
<dbReference type="PANTHER" id="PTHR15440">
    <property type="entry name" value="XRP2 PROTEIN"/>
    <property type="match status" value="1"/>
</dbReference>
<dbReference type="InterPro" id="IPR012945">
    <property type="entry name" value="Tubulin-bd_cofactor_C_dom"/>
</dbReference>
<organism evidence="4 5">
    <name type="scientific">Trichuris muris</name>
    <name type="common">Mouse whipworm</name>
    <dbReference type="NCBI Taxonomy" id="70415"/>
    <lineage>
        <taxon>Eukaryota</taxon>
        <taxon>Metazoa</taxon>
        <taxon>Ecdysozoa</taxon>
        <taxon>Nematoda</taxon>
        <taxon>Enoplea</taxon>
        <taxon>Dorylaimia</taxon>
        <taxon>Trichinellida</taxon>
        <taxon>Trichuridae</taxon>
        <taxon>Trichuris</taxon>
    </lineage>
</organism>
<protein>
    <submittedName>
        <fullName evidence="5">C-CAP/cofactor C-like domain-containing protein</fullName>
    </submittedName>
</protein>
<comment type="similarity">
    <text evidence="1">Belongs to the TBCC family.</text>
</comment>
<dbReference type="Proteomes" id="UP000046395">
    <property type="component" value="Unassembled WGS sequence"/>
</dbReference>
<dbReference type="PROSITE" id="PS51329">
    <property type="entry name" value="C_CAP_COFACTOR_C"/>
    <property type="match status" value="1"/>
</dbReference>
<accession>A0A5S6QVB7</accession>
<reference evidence="5" key="1">
    <citation type="submission" date="2019-12" db="UniProtKB">
        <authorList>
            <consortium name="WormBaseParasite"/>
        </authorList>
    </citation>
    <scope>IDENTIFICATION</scope>
</reference>
<dbReference type="SMART" id="SM00673">
    <property type="entry name" value="CARP"/>
    <property type="match status" value="2"/>
</dbReference>
<dbReference type="InterPro" id="IPR039093">
    <property type="entry name" value="XRP2"/>
</dbReference>
<evidence type="ECO:0000313" key="5">
    <source>
        <dbReference type="WBParaSite" id="TMUE_3000010832.1"/>
    </source>
</evidence>
<keyword evidence="2" id="KW-0547">Nucleotide-binding</keyword>
<evidence type="ECO:0000313" key="4">
    <source>
        <dbReference type="Proteomes" id="UP000046395"/>
    </source>
</evidence>
<dbReference type="GO" id="GO:0005096">
    <property type="term" value="F:GTPase activator activity"/>
    <property type="evidence" value="ECO:0007669"/>
    <property type="project" value="InterPro"/>
</dbReference>
<dbReference type="WBParaSite" id="TMUE_3000010832.1">
    <property type="protein sequence ID" value="TMUE_3000010832.1"/>
    <property type="gene ID" value="WBGene00286516"/>
</dbReference>
<evidence type="ECO:0000256" key="1">
    <source>
        <dbReference type="ARBA" id="ARBA00008848"/>
    </source>
</evidence>
<dbReference type="STRING" id="70415.A0A5S6QVB7"/>
<dbReference type="GO" id="GO:0006892">
    <property type="term" value="P:post-Golgi vesicle-mediated transport"/>
    <property type="evidence" value="ECO:0007669"/>
    <property type="project" value="TreeGrafter"/>
</dbReference>